<dbReference type="Proteomes" id="UP000076761">
    <property type="component" value="Unassembled WGS sequence"/>
</dbReference>
<feature type="domain" description="FAD-binding" evidence="4">
    <location>
        <begin position="403"/>
        <end position="468"/>
    </location>
</feature>
<dbReference type="PANTHER" id="PTHR46720:SF3">
    <property type="entry name" value="FAD-BINDING DOMAIN-CONTAINING PROTEIN-RELATED"/>
    <property type="match status" value="1"/>
</dbReference>
<dbReference type="GO" id="GO:0016491">
    <property type="term" value="F:oxidoreductase activity"/>
    <property type="evidence" value="ECO:0007669"/>
    <property type="project" value="UniProtKB-KW"/>
</dbReference>
<dbReference type="OrthoDB" id="417877at2759"/>
<organism evidence="5 6">
    <name type="scientific">Neolentinus lepideus HHB14362 ss-1</name>
    <dbReference type="NCBI Taxonomy" id="1314782"/>
    <lineage>
        <taxon>Eukaryota</taxon>
        <taxon>Fungi</taxon>
        <taxon>Dikarya</taxon>
        <taxon>Basidiomycota</taxon>
        <taxon>Agaricomycotina</taxon>
        <taxon>Agaricomycetes</taxon>
        <taxon>Gloeophyllales</taxon>
        <taxon>Gloeophyllaceae</taxon>
        <taxon>Neolentinus</taxon>
    </lineage>
</organism>
<evidence type="ECO:0000256" key="1">
    <source>
        <dbReference type="ARBA" id="ARBA00022630"/>
    </source>
</evidence>
<dbReference type="InterPro" id="IPR051104">
    <property type="entry name" value="FAD_monoxygenase"/>
</dbReference>
<evidence type="ECO:0000256" key="2">
    <source>
        <dbReference type="ARBA" id="ARBA00022827"/>
    </source>
</evidence>
<dbReference type="Gene3D" id="3.50.50.60">
    <property type="entry name" value="FAD/NAD(P)-binding domain"/>
    <property type="match status" value="1"/>
</dbReference>
<proteinExistence type="predicted"/>
<reference evidence="5 6" key="1">
    <citation type="journal article" date="2016" name="Mol. Biol. Evol.">
        <title>Comparative Genomics of Early-Diverging Mushroom-Forming Fungi Provides Insights into the Origins of Lignocellulose Decay Capabilities.</title>
        <authorList>
            <person name="Nagy L.G."/>
            <person name="Riley R."/>
            <person name="Tritt A."/>
            <person name="Adam C."/>
            <person name="Daum C."/>
            <person name="Floudas D."/>
            <person name="Sun H."/>
            <person name="Yadav J.S."/>
            <person name="Pangilinan J."/>
            <person name="Larsson K.H."/>
            <person name="Matsuura K."/>
            <person name="Barry K."/>
            <person name="Labutti K."/>
            <person name="Kuo R."/>
            <person name="Ohm R.A."/>
            <person name="Bhattacharya S.S."/>
            <person name="Shirouzu T."/>
            <person name="Yoshinaga Y."/>
            <person name="Martin F.M."/>
            <person name="Grigoriev I.V."/>
            <person name="Hibbett D.S."/>
        </authorList>
    </citation>
    <scope>NUCLEOTIDE SEQUENCE [LARGE SCALE GENOMIC DNA]</scope>
    <source>
        <strain evidence="5 6">HHB14362 ss-1</strain>
    </source>
</reference>
<dbReference type="Pfam" id="PF01494">
    <property type="entry name" value="FAD_binding_3"/>
    <property type="match status" value="2"/>
</dbReference>
<dbReference type="InParanoid" id="A0A165Q7H8"/>
<evidence type="ECO:0000256" key="3">
    <source>
        <dbReference type="ARBA" id="ARBA00023002"/>
    </source>
</evidence>
<dbReference type="PRINTS" id="PR00420">
    <property type="entry name" value="RNGMNOXGNASE"/>
</dbReference>
<dbReference type="PANTHER" id="PTHR46720">
    <property type="entry name" value="HYDROXYLASE, PUTATIVE (AFU_ORTHOLOGUE AFUA_3G01460)-RELATED"/>
    <property type="match status" value="1"/>
</dbReference>
<dbReference type="AlphaFoldDB" id="A0A165Q7H8"/>
<dbReference type="InterPro" id="IPR036188">
    <property type="entry name" value="FAD/NAD-bd_sf"/>
</dbReference>
<dbReference type="GO" id="GO:0071949">
    <property type="term" value="F:FAD binding"/>
    <property type="evidence" value="ECO:0007669"/>
    <property type="project" value="InterPro"/>
</dbReference>
<sequence length="544" mass="60758">MRVCKITELEQSNYRYLRTPVCYRYQHDVLSKYHGMSCPYLSNHSPFKGWLKSVLGIKQLAIQSSTKQDDSLSTEMECKVRVAIIGGGIAGLVLAMGLSKCPEIEVHIYEAAHEFSEIGAGISMWPRVWQIFRNMGLDRDLAVVSSMPDIKDEEADVQLLSLRKSDQPEGLNYYKMHGRGDLLSTSIGCRRADFQQTILRNMSSSCRTHFAKRLVSLDEPSSLDEPIVLHFHDGSMALCDIVLGADGIKSAVRAAVFNKKINAATSQGEHERAARLMKQVHPMWTGTVAYRGLIPREVLLKRAPDFVVDPYYCPVIYCGKNKHLVVYAVSQGKIINVVAFYSRPELEGTDFGGPTVTTVPQAELLSAFTDFEKDAQDLLLCIENPSRWAIHAMRPLDCYISDTGRVALIGDAAHAMVPHQGNGAGQAIEDAYILSCLLLHPGCTRETVQEALRIYDKIRRPFARSVLEGSRRAGLMYEFNWPGFTDGDIIRQSGADGDLVNEDTLQDLGKSLEELQSRAWLTTIDADRAQVINMFEEYVKNKAL</sequence>
<dbReference type="InterPro" id="IPR002938">
    <property type="entry name" value="FAD-bd"/>
</dbReference>
<dbReference type="GO" id="GO:0044550">
    <property type="term" value="P:secondary metabolite biosynthetic process"/>
    <property type="evidence" value="ECO:0007669"/>
    <property type="project" value="TreeGrafter"/>
</dbReference>
<keyword evidence="2" id="KW-0274">FAD</keyword>
<name>A0A165Q7H8_9AGAM</name>
<evidence type="ECO:0000313" key="5">
    <source>
        <dbReference type="EMBL" id="KZT22030.1"/>
    </source>
</evidence>
<accession>A0A165Q7H8</accession>
<dbReference type="EMBL" id="KV425600">
    <property type="protein sequence ID" value="KZT22030.1"/>
    <property type="molecule type" value="Genomic_DNA"/>
</dbReference>
<keyword evidence="1" id="KW-0285">Flavoprotein</keyword>
<protein>
    <submittedName>
        <fullName evidence="5">FAD/NAD(P)-binding domain-containing protein</fullName>
    </submittedName>
</protein>
<feature type="domain" description="FAD-binding" evidence="4">
    <location>
        <begin position="79"/>
        <end position="256"/>
    </location>
</feature>
<evidence type="ECO:0000313" key="6">
    <source>
        <dbReference type="Proteomes" id="UP000076761"/>
    </source>
</evidence>
<keyword evidence="6" id="KW-1185">Reference proteome</keyword>
<dbReference type="SUPFAM" id="SSF54373">
    <property type="entry name" value="FAD-linked reductases, C-terminal domain"/>
    <property type="match status" value="1"/>
</dbReference>
<dbReference type="SUPFAM" id="SSF51905">
    <property type="entry name" value="FAD/NAD(P)-binding domain"/>
    <property type="match status" value="1"/>
</dbReference>
<keyword evidence="3" id="KW-0560">Oxidoreductase</keyword>
<dbReference type="STRING" id="1314782.A0A165Q7H8"/>
<gene>
    <name evidence="5" type="ORF">NEOLEDRAFT_1120317</name>
</gene>
<evidence type="ECO:0000259" key="4">
    <source>
        <dbReference type="Pfam" id="PF01494"/>
    </source>
</evidence>